<evidence type="ECO:0000256" key="1">
    <source>
        <dbReference type="SAM" id="MobiDB-lite"/>
    </source>
</evidence>
<sequence>MLENLFGRSETTPKASFYNDDGRRDLNMQTQKLLFIAITKSSSLLKYTPQETLQAA</sequence>
<dbReference type="RefSeq" id="WP_164713716.1">
    <property type="nucleotide sequence ID" value="NZ_LR134529.1"/>
</dbReference>
<dbReference type="Proteomes" id="UP000274201">
    <property type="component" value="Chromosome"/>
</dbReference>
<dbReference type="AlphaFoldDB" id="A0A3S4YTR4"/>
<evidence type="ECO:0000313" key="3">
    <source>
        <dbReference type="Proteomes" id="UP000274201"/>
    </source>
</evidence>
<proteinExistence type="predicted"/>
<evidence type="ECO:0000313" key="2">
    <source>
        <dbReference type="EMBL" id="VEJ44435.1"/>
    </source>
</evidence>
<organism evidence="2 3">
    <name type="scientific">Bartonella vinsonii</name>
    <name type="common">Rochalimaea vinsonii</name>
    <dbReference type="NCBI Taxonomy" id="33047"/>
    <lineage>
        <taxon>Bacteria</taxon>
        <taxon>Pseudomonadati</taxon>
        <taxon>Pseudomonadota</taxon>
        <taxon>Alphaproteobacteria</taxon>
        <taxon>Hyphomicrobiales</taxon>
        <taxon>Bartonellaceae</taxon>
        <taxon>Bartonella</taxon>
    </lineage>
</organism>
<dbReference type="EMBL" id="LR134529">
    <property type="protein sequence ID" value="VEJ44435.1"/>
    <property type="molecule type" value="Genomic_DNA"/>
</dbReference>
<protein>
    <submittedName>
        <fullName evidence="2">Uncharacterized protein</fullName>
    </submittedName>
</protein>
<name>A0A3S4YTR4_BARVI</name>
<gene>
    <name evidence="2" type="ORF">NCTC12905_00071</name>
</gene>
<feature type="region of interest" description="Disordered" evidence="1">
    <location>
        <begin position="1"/>
        <end position="22"/>
    </location>
</feature>
<accession>A0A3S4YTR4</accession>
<reference evidence="2 3" key="1">
    <citation type="submission" date="2018-12" db="EMBL/GenBank/DDBJ databases">
        <authorList>
            <consortium name="Pathogen Informatics"/>
        </authorList>
    </citation>
    <scope>NUCLEOTIDE SEQUENCE [LARGE SCALE GENOMIC DNA]</scope>
    <source>
        <strain evidence="2 3">NCTC12905</strain>
    </source>
</reference>